<dbReference type="InterPro" id="IPR027417">
    <property type="entry name" value="P-loop_NTPase"/>
</dbReference>
<organism evidence="8 9">
    <name type="scientific">Capsicum annuum</name>
    <name type="common">Capsicum pepper</name>
    <dbReference type="NCBI Taxonomy" id="4072"/>
    <lineage>
        <taxon>Eukaryota</taxon>
        <taxon>Viridiplantae</taxon>
        <taxon>Streptophyta</taxon>
        <taxon>Embryophyta</taxon>
        <taxon>Tracheophyta</taxon>
        <taxon>Spermatophyta</taxon>
        <taxon>Magnoliopsida</taxon>
        <taxon>eudicotyledons</taxon>
        <taxon>Gunneridae</taxon>
        <taxon>Pentapetalae</taxon>
        <taxon>asterids</taxon>
        <taxon>lamiids</taxon>
        <taxon>Solanales</taxon>
        <taxon>Solanaceae</taxon>
        <taxon>Solanoideae</taxon>
        <taxon>Capsiceae</taxon>
        <taxon>Capsicum</taxon>
    </lineage>
</organism>
<dbReference type="EMBL" id="AYRZ02000001">
    <property type="protein sequence ID" value="PHT93692.1"/>
    <property type="molecule type" value="Genomic_DNA"/>
</dbReference>
<sequence>MQAQRTRGGYGGKYFEESPSLLDVDGFRFSDSSAVEDSPIYGEGTIWDLVPLSIRSAMYPHQCGGFEFMWKNIAGDIALERLREPLSDSKGGCIISHPPGTGKSDSPLLLLNWEAEFQKWEADIPFHNLNSKDLSFRKDEEGHIARNEQSLVWKALKEVETEKRIVLSGTPFQNNIKELYNTLCLAKRKEVCEFESQLQEIRWLDPDIGVKMKFVVGLKEIGRSSSFKVLLASTEACSEGITLIGASRVVLLDALRNPSVEQQAISRSYTNEDDILEAMVKHEGLRHIFEKLSPEPRWCLLHALIIATILLNQAVRLLAKMQGFVEDSEVLAAVQEFCD</sequence>
<dbReference type="STRING" id="4072.A0A2G3AHI2"/>
<keyword evidence="2" id="KW-0547">Nucleotide-binding</keyword>
<dbReference type="InterPro" id="IPR000330">
    <property type="entry name" value="SNF2_N"/>
</dbReference>
<evidence type="ECO:0000259" key="7">
    <source>
        <dbReference type="Pfam" id="PF00271"/>
    </source>
</evidence>
<dbReference type="PANTHER" id="PTHR45821">
    <property type="entry name" value="SNF2 DOMAIN-CONTAINING PROTEIN CLASSY 2-RELATED"/>
    <property type="match status" value="1"/>
</dbReference>
<evidence type="ECO:0000259" key="6">
    <source>
        <dbReference type="Pfam" id="PF00176"/>
    </source>
</evidence>
<keyword evidence="9" id="KW-1185">Reference proteome</keyword>
<proteinExistence type="predicted"/>
<dbReference type="GO" id="GO:0004386">
    <property type="term" value="F:helicase activity"/>
    <property type="evidence" value="ECO:0007669"/>
    <property type="project" value="UniProtKB-KW"/>
</dbReference>
<feature type="domain" description="SNF2 N-terminal" evidence="6">
    <location>
        <begin position="140"/>
        <end position="194"/>
    </location>
</feature>
<dbReference type="InterPro" id="IPR001650">
    <property type="entry name" value="Helicase_C-like"/>
</dbReference>
<dbReference type="GO" id="GO:0005634">
    <property type="term" value="C:nucleus"/>
    <property type="evidence" value="ECO:0007669"/>
    <property type="project" value="UniProtKB-SubCell"/>
</dbReference>
<dbReference type="GO" id="GO:0080188">
    <property type="term" value="P:gene silencing by siRNA-directed DNA methylation"/>
    <property type="evidence" value="ECO:0007669"/>
    <property type="project" value="InterPro"/>
</dbReference>
<evidence type="ECO:0000313" key="9">
    <source>
        <dbReference type="Proteomes" id="UP000222542"/>
    </source>
</evidence>
<evidence type="ECO:0000256" key="4">
    <source>
        <dbReference type="ARBA" id="ARBA00022840"/>
    </source>
</evidence>
<dbReference type="PANTHER" id="PTHR45821:SF14">
    <property type="entry name" value="HELICASE C-TERMINAL DOMAIN-CONTAINING PROTEIN"/>
    <property type="match status" value="1"/>
</dbReference>
<reference evidence="8 9" key="1">
    <citation type="journal article" date="2014" name="Nat. Genet.">
        <title>Genome sequence of the hot pepper provides insights into the evolution of pungency in Capsicum species.</title>
        <authorList>
            <person name="Kim S."/>
            <person name="Park M."/>
            <person name="Yeom S.I."/>
            <person name="Kim Y.M."/>
            <person name="Lee J.M."/>
            <person name="Lee H.A."/>
            <person name="Seo E."/>
            <person name="Choi J."/>
            <person name="Cheong K."/>
            <person name="Kim K.T."/>
            <person name="Jung K."/>
            <person name="Lee G.W."/>
            <person name="Oh S.K."/>
            <person name="Bae C."/>
            <person name="Kim S.B."/>
            <person name="Lee H.Y."/>
            <person name="Kim S.Y."/>
            <person name="Kim M.S."/>
            <person name="Kang B.C."/>
            <person name="Jo Y.D."/>
            <person name="Yang H.B."/>
            <person name="Jeong H.J."/>
            <person name="Kang W.H."/>
            <person name="Kwon J.K."/>
            <person name="Shin C."/>
            <person name="Lim J.Y."/>
            <person name="Park J.H."/>
            <person name="Huh J.H."/>
            <person name="Kim J.S."/>
            <person name="Kim B.D."/>
            <person name="Cohen O."/>
            <person name="Paran I."/>
            <person name="Suh M.C."/>
            <person name="Lee S.B."/>
            <person name="Kim Y.K."/>
            <person name="Shin Y."/>
            <person name="Noh S.J."/>
            <person name="Park J."/>
            <person name="Seo Y.S."/>
            <person name="Kwon S.Y."/>
            <person name="Kim H.A."/>
            <person name="Park J.M."/>
            <person name="Kim H.J."/>
            <person name="Choi S.B."/>
            <person name="Bosland P.W."/>
            <person name="Reeves G."/>
            <person name="Jo S.H."/>
            <person name="Lee B.W."/>
            <person name="Cho H.T."/>
            <person name="Choi H.S."/>
            <person name="Lee M.S."/>
            <person name="Yu Y."/>
            <person name="Do Choi Y."/>
            <person name="Park B.S."/>
            <person name="van Deynze A."/>
            <person name="Ashrafi H."/>
            <person name="Hill T."/>
            <person name="Kim W.T."/>
            <person name="Pai H.S."/>
            <person name="Ahn H.K."/>
            <person name="Yeam I."/>
            <person name="Giovannoni J.J."/>
            <person name="Rose J.K."/>
            <person name="Sorensen I."/>
            <person name="Lee S.J."/>
            <person name="Kim R.W."/>
            <person name="Choi I.Y."/>
            <person name="Choi B.S."/>
            <person name="Lim J.S."/>
            <person name="Lee Y.H."/>
            <person name="Choi D."/>
        </authorList>
    </citation>
    <scope>NUCLEOTIDE SEQUENCE [LARGE SCALE GENOMIC DNA]</scope>
    <source>
        <strain evidence="9">cv. CM334</strain>
    </source>
</reference>
<accession>A0A2G3AHI2</accession>
<evidence type="ECO:0000313" key="8">
    <source>
        <dbReference type="EMBL" id="PHT93692.1"/>
    </source>
</evidence>
<evidence type="ECO:0000256" key="5">
    <source>
        <dbReference type="ARBA" id="ARBA00023242"/>
    </source>
</evidence>
<keyword evidence="4" id="KW-0067">ATP-binding</keyword>
<dbReference type="InterPro" id="IPR038718">
    <property type="entry name" value="SNF2-like_sf"/>
</dbReference>
<evidence type="ECO:0000256" key="3">
    <source>
        <dbReference type="ARBA" id="ARBA00022806"/>
    </source>
</evidence>
<dbReference type="AlphaFoldDB" id="A0A2G3AHI2"/>
<reference evidence="8 9" key="2">
    <citation type="journal article" date="2017" name="Genome Biol.">
        <title>New reference genome sequences of hot pepper reveal the massive evolution of plant disease-resistance genes by retroduplication.</title>
        <authorList>
            <person name="Kim S."/>
            <person name="Park J."/>
            <person name="Yeom S.I."/>
            <person name="Kim Y.M."/>
            <person name="Seo E."/>
            <person name="Kim K.T."/>
            <person name="Kim M.S."/>
            <person name="Lee J.M."/>
            <person name="Cheong K."/>
            <person name="Shin H.S."/>
            <person name="Kim S.B."/>
            <person name="Han K."/>
            <person name="Lee J."/>
            <person name="Park M."/>
            <person name="Lee H.A."/>
            <person name="Lee H.Y."/>
            <person name="Lee Y."/>
            <person name="Oh S."/>
            <person name="Lee J.H."/>
            <person name="Choi E."/>
            <person name="Choi E."/>
            <person name="Lee S.E."/>
            <person name="Jeon J."/>
            <person name="Kim H."/>
            <person name="Choi G."/>
            <person name="Song H."/>
            <person name="Lee J."/>
            <person name="Lee S.C."/>
            <person name="Kwon J.K."/>
            <person name="Lee H.Y."/>
            <person name="Koo N."/>
            <person name="Hong Y."/>
            <person name="Kim R.W."/>
            <person name="Kang W.H."/>
            <person name="Huh J.H."/>
            <person name="Kang B.C."/>
            <person name="Yang T.J."/>
            <person name="Lee Y.H."/>
            <person name="Bennetzen J.L."/>
            <person name="Choi D."/>
        </authorList>
    </citation>
    <scope>NUCLEOTIDE SEQUENCE [LARGE SCALE GENOMIC DNA]</scope>
    <source>
        <strain evidence="9">cv. CM334</strain>
    </source>
</reference>
<comment type="subcellular location">
    <subcellularLocation>
        <location evidence="1">Nucleus</location>
    </subcellularLocation>
</comment>
<dbReference type="Proteomes" id="UP000222542">
    <property type="component" value="Unassembled WGS sequence"/>
</dbReference>
<keyword evidence="3" id="KW-0347">Helicase</keyword>
<dbReference type="Pfam" id="PF00271">
    <property type="entry name" value="Helicase_C"/>
    <property type="match status" value="1"/>
</dbReference>
<protein>
    <submittedName>
        <fullName evidence="8">Uncharacterized protein</fullName>
    </submittedName>
</protein>
<keyword evidence="3" id="KW-0378">Hydrolase</keyword>
<gene>
    <name evidence="8" type="ORF">T459_01574</name>
</gene>
<feature type="domain" description="Helicase C-terminal" evidence="7">
    <location>
        <begin position="223"/>
        <end position="268"/>
    </location>
</feature>
<comment type="caution">
    <text evidence="8">The sequence shown here is derived from an EMBL/GenBank/DDBJ whole genome shotgun (WGS) entry which is preliminary data.</text>
</comment>
<dbReference type="Pfam" id="PF00176">
    <property type="entry name" value="SNF2-rel_dom"/>
    <property type="match status" value="1"/>
</dbReference>
<name>A0A2G3AHI2_CAPAN</name>
<dbReference type="Gene3D" id="3.40.50.10810">
    <property type="entry name" value="Tandem AAA-ATPase domain"/>
    <property type="match status" value="2"/>
</dbReference>
<dbReference type="GO" id="GO:0005524">
    <property type="term" value="F:ATP binding"/>
    <property type="evidence" value="ECO:0007669"/>
    <property type="project" value="UniProtKB-KW"/>
</dbReference>
<dbReference type="Gene3D" id="3.40.50.300">
    <property type="entry name" value="P-loop containing nucleotide triphosphate hydrolases"/>
    <property type="match status" value="1"/>
</dbReference>
<dbReference type="SUPFAM" id="SSF52540">
    <property type="entry name" value="P-loop containing nucleoside triphosphate hydrolases"/>
    <property type="match status" value="2"/>
</dbReference>
<keyword evidence="5" id="KW-0539">Nucleus</keyword>
<dbReference type="Gramene" id="PHT93692">
    <property type="protein sequence ID" value="PHT93692"/>
    <property type="gene ID" value="T459_01574"/>
</dbReference>
<dbReference type="InterPro" id="IPR044567">
    <property type="entry name" value="CLSY/DRD1"/>
</dbReference>
<evidence type="ECO:0000256" key="2">
    <source>
        <dbReference type="ARBA" id="ARBA00022741"/>
    </source>
</evidence>
<evidence type="ECO:0000256" key="1">
    <source>
        <dbReference type="ARBA" id="ARBA00004123"/>
    </source>
</evidence>